<keyword evidence="3 8" id="KW-0436">Ligase</keyword>
<dbReference type="GO" id="GO:0032267">
    <property type="term" value="F:tRNA(Ile)-lysidine synthase activity"/>
    <property type="evidence" value="ECO:0007669"/>
    <property type="project" value="UniProtKB-EC"/>
</dbReference>
<dbReference type="EC" id="6.3.4.19" evidence="8"/>
<dbReference type="SUPFAM" id="SSF56037">
    <property type="entry name" value="PheT/TilS domain"/>
    <property type="match status" value="1"/>
</dbReference>
<evidence type="ECO:0000256" key="2">
    <source>
        <dbReference type="ARBA" id="ARBA00022490"/>
    </source>
</evidence>
<dbReference type="InterPro" id="IPR014729">
    <property type="entry name" value="Rossmann-like_a/b/a_fold"/>
</dbReference>
<dbReference type="EMBL" id="CACSIK010000001">
    <property type="protein sequence ID" value="CAA0086601.1"/>
    <property type="molecule type" value="Genomic_DNA"/>
</dbReference>
<feature type="binding site" evidence="8">
    <location>
        <begin position="26"/>
        <end position="31"/>
    </location>
    <ligand>
        <name>ATP</name>
        <dbReference type="ChEBI" id="CHEBI:30616"/>
    </ligand>
</feature>
<evidence type="ECO:0000256" key="4">
    <source>
        <dbReference type="ARBA" id="ARBA00022694"/>
    </source>
</evidence>
<evidence type="ECO:0000256" key="6">
    <source>
        <dbReference type="ARBA" id="ARBA00022840"/>
    </source>
</evidence>
<dbReference type="PANTHER" id="PTHR43033">
    <property type="entry name" value="TRNA(ILE)-LYSIDINE SYNTHASE-RELATED"/>
    <property type="match status" value="1"/>
</dbReference>
<evidence type="ECO:0000256" key="7">
    <source>
        <dbReference type="ARBA" id="ARBA00048539"/>
    </source>
</evidence>
<dbReference type="GO" id="GO:0005737">
    <property type="term" value="C:cytoplasm"/>
    <property type="evidence" value="ECO:0007669"/>
    <property type="project" value="UniProtKB-SubCell"/>
</dbReference>
<accession>A0A5S9NB54</accession>
<dbReference type="SUPFAM" id="SSF82829">
    <property type="entry name" value="MesJ substrate recognition domain-like"/>
    <property type="match status" value="1"/>
</dbReference>
<reference evidence="12 13" key="1">
    <citation type="submission" date="2019-11" db="EMBL/GenBank/DDBJ databases">
        <authorList>
            <person name="Holert J."/>
        </authorList>
    </citation>
    <scope>NUCLEOTIDE SEQUENCE [LARGE SCALE GENOMIC DNA]</scope>
    <source>
        <strain evidence="10">BC3_2A</strain>
        <strain evidence="11">SB11_1A</strain>
    </source>
</reference>
<dbReference type="SUPFAM" id="SSF52402">
    <property type="entry name" value="Adenine nucleotide alpha hydrolases-like"/>
    <property type="match status" value="1"/>
</dbReference>
<keyword evidence="2 8" id="KW-0963">Cytoplasm</keyword>
<dbReference type="Gene3D" id="3.40.50.620">
    <property type="entry name" value="HUPs"/>
    <property type="match status" value="1"/>
</dbReference>
<keyword evidence="4 8" id="KW-0819">tRNA processing</keyword>
<dbReference type="Pfam" id="PF01171">
    <property type="entry name" value="ATP_bind_3"/>
    <property type="match status" value="1"/>
</dbReference>
<dbReference type="CDD" id="cd01992">
    <property type="entry name" value="TilS_N"/>
    <property type="match status" value="1"/>
</dbReference>
<comment type="function">
    <text evidence="8">Ligates lysine onto the cytidine present at position 34 of the AUA codon-specific tRNA(Ile) that contains the anticodon CAU, in an ATP-dependent manner. Cytidine is converted to lysidine, thus changing the amino acid specificity of the tRNA from methionine to isoleucine.</text>
</comment>
<dbReference type="InterPro" id="IPR012094">
    <property type="entry name" value="tRNA_Ile_lys_synt"/>
</dbReference>
<comment type="catalytic activity">
    <reaction evidence="7 8">
        <text>cytidine(34) in tRNA(Ile2) + L-lysine + ATP = lysidine(34) in tRNA(Ile2) + AMP + diphosphate + H(+)</text>
        <dbReference type="Rhea" id="RHEA:43744"/>
        <dbReference type="Rhea" id="RHEA-COMP:10625"/>
        <dbReference type="Rhea" id="RHEA-COMP:10670"/>
        <dbReference type="ChEBI" id="CHEBI:15378"/>
        <dbReference type="ChEBI" id="CHEBI:30616"/>
        <dbReference type="ChEBI" id="CHEBI:32551"/>
        <dbReference type="ChEBI" id="CHEBI:33019"/>
        <dbReference type="ChEBI" id="CHEBI:82748"/>
        <dbReference type="ChEBI" id="CHEBI:83665"/>
        <dbReference type="ChEBI" id="CHEBI:456215"/>
        <dbReference type="EC" id="6.3.4.19"/>
    </reaction>
</comment>
<dbReference type="InterPro" id="IPR012795">
    <property type="entry name" value="tRNA_Ile_lys_synt_N"/>
</dbReference>
<dbReference type="GO" id="GO:0005524">
    <property type="term" value="F:ATP binding"/>
    <property type="evidence" value="ECO:0007669"/>
    <property type="project" value="UniProtKB-UniRule"/>
</dbReference>
<dbReference type="EMBL" id="CACSIM010000001">
    <property type="protein sequence ID" value="CAA0078522.1"/>
    <property type="molecule type" value="Genomic_DNA"/>
</dbReference>
<dbReference type="Pfam" id="PF11734">
    <property type="entry name" value="TilS_C"/>
    <property type="match status" value="1"/>
</dbReference>
<name>A0A5S9NB54_9GAMM</name>
<comment type="subcellular location">
    <subcellularLocation>
        <location evidence="1 8">Cytoplasm</location>
    </subcellularLocation>
</comment>
<feature type="domain" description="Lysidine-tRNA(Ile) synthetase C-terminal" evidence="9">
    <location>
        <begin position="366"/>
        <end position="439"/>
    </location>
</feature>
<comment type="domain">
    <text evidence="8">The N-terminal region contains the highly conserved SGGXDS motif, predicted to be a P-loop motif involved in ATP binding.</text>
</comment>
<dbReference type="Proteomes" id="UP000439591">
    <property type="component" value="Unassembled WGS sequence"/>
</dbReference>
<evidence type="ECO:0000256" key="3">
    <source>
        <dbReference type="ARBA" id="ARBA00022598"/>
    </source>
</evidence>
<dbReference type="NCBIfam" id="TIGR02433">
    <property type="entry name" value="lysidine_TilS_C"/>
    <property type="match status" value="1"/>
</dbReference>
<gene>
    <name evidence="8 11" type="primary">tilS</name>
    <name evidence="11" type="ORF">IHBHHGIJ_01072</name>
    <name evidence="10" type="ORF">KFEGEMFD_00079</name>
</gene>
<dbReference type="InterPro" id="IPR012796">
    <property type="entry name" value="Lysidine-tRNA-synth_C"/>
</dbReference>
<organism evidence="11 12">
    <name type="scientific">Zhongshania aliphaticivorans</name>
    <dbReference type="NCBI Taxonomy" id="1470434"/>
    <lineage>
        <taxon>Bacteria</taxon>
        <taxon>Pseudomonadati</taxon>
        <taxon>Pseudomonadota</taxon>
        <taxon>Gammaproteobacteria</taxon>
        <taxon>Cellvibrionales</taxon>
        <taxon>Spongiibacteraceae</taxon>
        <taxon>Zhongshania</taxon>
    </lineage>
</organism>
<keyword evidence="5 8" id="KW-0547">Nucleotide-binding</keyword>
<dbReference type="HAMAP" id="MF_01161">
    <property type="entry name" value="tRNA_Ile_lys_synt"/>
    <property type="match status" value="1"/>
</dbReference>
<evidence type="ECO:0000313" key="13">
    <source>
        <dbReference type="Proteomes" id="UP000439591"/>
    </source>
</evidence>
<dbReference type="InterPro" id="IPR015262">
    <property type="entry name" value="tRNA_Ile_lys_synt_subst-bd"/>
</dbReference>
<dbReference type="OrthoDB" id="9807403at2"/>
<dbReference type="SMART" id="SM00977">
    <property type="entry name" value="TilS_C"/>
    <property type="match status" value="1"/>
</dbReference>
<dbReference type="RefSeq" id="WP_159267712.1">
    <property type="nucleotide sequence ID" value="NZ_CACSIK010000001.1"/>
</dbReference>
<keyword evidence="6 8" id="KW-0067">ATP-binding</keyword>
<dbReference type="InterPro" id="IPR011063">
    <property type="entry name" value="TilS/TtcA_N"/>
</dbReference>
<dbReference type="AlphaFoldDB" id="A0A5S9NB54"/>
<evidence type="ECO:0000259" key="9">
    <source>
        <dbReference type="SMART" id="SM00977"/>
    </source>
</evidence>
<keyword evidence="12" id="KW-1185">Reference proteome</keyword>
<protein>
    <recommendedName>
        <fullName evidence="8">tRNA(Ile)-lysidine synthase</fullName>
        <ecNumber evidence="8">6.3.4.19</ecNumber>
    </recommendedName>
    <alternativeName>
        <fullName evidence="8">tRNA(Ile)-2-lysyl-cytidine synthase</fullName>
    </alternativeName>
    <alternativeName>
        <fullName evidence="8">tRNA(Ile)-lysidine synthetase</fullName>
    </alternativeName>
</protein>
<comment type="similarity">
    <text evidence="8">Belongs to the tRNA(Ile)-lysidine synthase family.</text>
</comment>
<evidence type="ECO:0000256" key="8">
    <source>
        <dbReference type="HAMAP-Rule" id="MF_01161"/>
    </source>
</evidence>
<dbReference type="Proteomes" id="UP000435877">
    <property type="component" value="Unassembled WGS sequence"/>
</dbReference>
<evidence type="ECO:0000313" key="10">
    <source>
        <dbReference type="EMBL" id="CAA0078522.1"/>
    </source>
</evidence>
<dbReference type="Gene3D" id="1.20.59.20">
    <property type="match status" value="1"/>
</dbReference>
<evidence type="ECO:0000256" key="1">
    <source>
        <dbReference type="ARBA" id="ARBA00004496"/>
    </source>
</evidence>
<evidence type="ECO:0000313" key="11">
    <source>
        <dbReference type="EMBL" id="CAA0086601.1"/>
    </source>
</evidence>
<dbReference type="NCBIfam" id="TIGR02432">
    <property type="entry name" value="lysidine_TilS_N"/>
    <property type="match status" value="1"/>
</dbReference>
<sequence>MTELLSHITSVLSPFLGRRHWLIGYSGGLDSHVLLHLIWRMREQAHLANKPFPVLSAIHVDHQLHNCSTDWAVQCAAQCSDYGIPIDIRSVEVGSGRQGLEALARAERYRVFEEVLGEDGALLLAHHQDDQAETFLLRLMRGSGVAGLAAMPVMRGLGRGILYRPLLDVPKAELERYASVYKLKWVDDPSNEDVHYRRNFLRHKVMPVLAEVWPGYRSKIVDAAELQSEAADLLSSYLNDDIDRLRGGDGSLDLLGLADFDRLRQRAILRHYVYLHFGVRLDKAQSDELVDQFLKSSQDSQPVFSLGKYLTLRAFSGRLYCERGTGGEVFDPSAEWDWDSLQDCLVGGVGKLSAESGGDFVPRGKITIRFRQGGERCHLAGHAHSKSLKKVLQELMVPPWQRERLPLIYCGGQIAAIADLAICEGYKVKPGECGIALRWRWNR</sequence>
<evidence type="ECO:0000313" key="12">
    <source>
        <dbReference type="Proteomes" id="UP000435877"/>
    </source>
</evidence>
<dbReference type="Pfam" id="PF09179">
    <property type="entry name" value="TilS"/>
    <property type="match status" value="1"/>
</dbReference>
<dbReference type="GO" id="GO:0006400">
    <property type="term" value="P:tRNA modification"/>
    <property type="evidence" value="ECO:0007669"/>
    <property type="project" value="UniProtKB-UniRule"/>
</dbReference>
<proteinExistence type="inferred from homology"/>
<evidence type="ECO:0000256" key="5">
    <source>
        <dbReference type="ARBA" id="ARBA00022741"/>
    </source>
</evidence>
<dbReference type="PANTHER" id="PTHR43033:SF1">
    <property type="entry name" value="TRNA(ILE)-LYSIDINE SYNTHASE-RELATED"/>
    <property type="match status" value="1"/>
</dbReference>